<evidence type="ECO:0000256" key="4">
    <source>
        <dbReference type="ARBA" id="ARBA00022691"/>
    </source>
</evidence>
<dbReference type="FunFam" id="3.30.950.10:FF:000001">
    <property type="entry name" value="Siroheme synthase"/>
    <property type="match status" value="1"/>
</dbReference>
<dbReference type="InterPro" id="IPR000878">
    <property type="entry name" value="4pyrrol_Mease"/>
</dbReference>
<proteinExistence type="predicted"/>
<evidence type="ECO:0000256" key="3">
    <source>
        <dbReference type="ARBA" id="ARBA00022679"/>
    </source>
</evidence>
<evidence type="ECO:0000256" key="2">
    <source>
        <dbReference type="ARBA" id="ARBA00022603"/>
    </source>
</evidence>
<dbReference type="AlphaFoldDB" id="A0A849AJ26"/>
<dbReference type="FunFam" id="3.40.1010.10:FF:000001">
    <property type="entry name" value="Siroheme synthase"/>
    <property type="match status" value="1"/>
</dbReference>
<dbReference type="InterPro" id="IPR006366">
    <property type="entry name" value="CobA/CysG_C"/>
</dbReference>
<reference evidence="7 8" key="1">
    <citation type="submission" date="2020-05" db="EMBL/GenBank/DDBJ databases">
        <title>Flexivirga sp. ID2601S isolated from air conditioner.</title>
        <authorList>
            <person name="Kim D.H."/>
        </authorList>
    </citation>
    <scope>NUCLEOTIDE SEQUENCE [LARGE SCALE GENOMIC DNA]</scope>
    <source>
        <strain evidence="7 8">ID2601S</strain>
    </source>
</reference>
<keyword evidence="4" id="KW-0949">S-adenosyl-L-methionine</keyword>
<dbReference type="NCBIfam" id="TIGR01469">
    <property type="entry name" value="cobA_cysG_Cterm"/>
    <property type="match status" value="1"/>
</dbReference>
<dbReference type="PANTHER" id="PTHR45790:SF3">
    <property type="entry name" value="S-ADENOSYL-L-METHIONINE-DEPENDENT UROPORPHYRINOGEN III METHYLTRANSFERASE, CHLOROPLASTIC"/>
    <property type="match status" value="1"/>
</dbReference>
<dbReference type="GO" id="GO:0004851">
    <property type="term" value="F:uroporphyrin-III C-methyltransferase activity"/>
    <property type="evidence" value="ECO:0007669"/>
    <property type="project" value="UniProtKB-EC"/>
</dbReference>
<dbReference type="Pfam" id="PF00590">
    <property type="entry name" value="TP_methylase"/>
    <property type="match status" value="1"/>
</dbReference>
<feature type="domain" description="Tetrapyrrole methylase" evidence="6">
    <location>
        <begin position="92"/>
        <end position="303"/>
    </location>
</feature>
<name>A0A849AJ26_9MICO</name>
<dbReference type="GO" id="GO:0032259">
    <property type="term" value="P:methylation"/>
    <property type="evidence" value="ECO:0007669"/>
    <property type="project" value="UniProtKB-KW"/>
</dbReference>
<dbReference type="NCBIfam" id="NF004790">
    <property type="entry name" value="PRK06136.1"/>
    <property type="match status" value="1"/>
</dbReference>
<comment type="caution">
    <text evidence="7">The sequence shown here is derived from an EMBL/GenBank/DDBJ whole genome shotgun (WGS) entry which is preliminary data.</text>
</comment>
<dbReference type="SUPFAM" id="SSF53790">
    <property type="entry name" value="Tetrapyrrole methylase"/>
    <property type="match status" value="1"/>
</dbReference>
<keyword evidence="3 7" id="KW-0808">Transferase</keyword>
<evidence type="ECO:0000259" key="6">
    <source>
        <dbReference type="Pfam" id="PF00590"/>
    </source>
</evidence>
<sequence>MSELKVAGRTVLLHSPGLRIAESVHALVAAGATVAVLLDTPHPTVADLADRGLVTVVEGPLDGEQLAAYDVVMRDRVADEPSSRPAGRRGEVVLVGGGPGAEGLLTLDAVRAIETADVVLTDRLAPVAVLDRLRPDVEVIHVGKIPRGESTPQETINRLLVEHARAGRRVVRLKGGDSFVFGRGGEEWIACADAGIAVRVVPGVSSALAAPALAGIPLTHRSLTQGFTVVSGHVAPDDPRSDVDWAALARSGLTLVILMGVATLDAVARALIDAGRSPDTPAATIENAAINGQRTVRARLDAIAKTVQSEGVRAPAITVIGDVVDALPETAQ</sequence>
<dbReference type="RefSeq" id="WP_171156699.1">
    <property type="nucleotide sequence ID" value="NZ_JABENB010000002.1"/>
</dbReference>
<dbReference type="EC" id="2.1.1.107" evidence="1"/>
<keyword evidence="2 7" id="KW-0489">Methyltransferase</keyword>
<dbReference type="PANTHER" id="PTHR45790">
    <property type="entry name" value="SIROHEME SYNTHASE-RELATED"/>
    <property type="match status" value="1"/>
</dbReference>
<gene>
    <name evidence="7" type="primary">cobA</name>
    <name evidence="7" type="ORF">HJ588_14295</name>
</gene>
<dbReference type="InterPro" id="IPR050161">
    <property type="entry name" value="Siro_Cobalamin_biosynth"/>
</dbReference>
<dbReference type="InterPro" id="IPR035996">
    <property type="entry name" value="4pyrrol_Methylase_sf"/>
</dbReference>
<dbReference type="Proteomes" id="UP000557772">
    <property type="component" value="Unassembled WGS sequence"/>
</dbReference>
<dbReference type="InterPro" id="IPR014776">
    <property type="entry name" value="4pyrrole_Mease_sub2"/>
</dbReference>
<dbReference type="InterPro" id="IPR014777">
    <property type="entry name" value="4pyrrole_Mease_sub1"/>
</dbReference>
<keyword evidence="8" id="KW-1185">Reference proteome</keyword>
<protein>
    <recommendedName>
        <fullName evidence="1">uroporphyrinogen-III C-methyltransferase</fullName>
        <ecNumber evidence="1">2.1.1.107</ecNumber>
    </recommendedName>
</protein>
<dbReference type="Gene3D" id="3.30.950.10">
    <property type="entry name" value="Methyltransferase, Cobalt-precorrin-4 Transmethylase, Domain 2"/>
    <property type="match status" value="1"/>
</dbReference>
<accession>A0A849AJ26</accession>
<dbReference type="EMBL" id="JABENB010000002">
    <property type="protein sequence ID" value="NNG40435.1"/>
    <property type="molecule type" value="Genomic_DNA"/>
</dbReference>
<organism evidence="7 8">
    <name type="scientific">Flexivirga aerilata</name>
    <dbReference type="NCBI Taxonomy" id="1656889"/>
    <lineage>
        <taxon>Bacteria</taxon>
        <taxon>Bacillati</taxon>
        <taxon>Actinomycetota</taxon>
        <taxon>Actinomycetes</taxon>
        <taxon>Micrococcales</taxon>
        <taxon>Dermacoccaceae</taxon>
        <taxon>Flexivirga</taxon>
    </lineage>
</organism>
<dbReference type="GO" id="GO:0019354">
    <property type="term" value="P:siroheme biosynthetic process"/>
    <property type="evidence" value="ECO:0007669"/>
    <property type="project" value="InterPro"/>
</dbReference>
<evidence type="ECO:0000256" key="1">
    <source>
        <dbReference type="ARBA" id="ARBA00012162"/>
    </source>
</evidence>
<evidence type="ECO:0000313" key="7">
    <source>
        <dbReference type="EMBL" id="NNG40435.1"/>
    </source>
</evidence>
<dbReference type="Gene3D" id="3.40.1010.10">
    <property type="entry name" value="Cobalt-precorrin-4 Transmethylase, Domain 1"/>
    <property type="match status" value="1"/>
</dbReference>
<keyword evidence="5" id="KW-0627">Porphyrin biosynthesis</keyword>
<evidence type="ECO:0000256" key="5">
    <source>
        <dbReference type="ARBA" id="ARBA00023244"/>
    </source>
</evidence>
<dbReference type="CDD" id="cd11642">
    <property type="entry name" value="SUMT"/>
    <property type="match status" value="1"/>
</dbReference>
<evidence type="ECO:0000313" key="8">
    <source>
        <dbReference type="Proteomes" id="UP000557772"/>
    </source>
</evidence>